<organism evidence="5 6">
    <name type="scientific">Campylobacter upsaliensis JV21</name>
    <dbReference type="NCBI Taxonomy" id="888826"/>
    <lineage>
        <taxon>Bacteria</taxon>
        <taxon>Pseudomonadati</taxon>
        <taxon>Campylobacterota</taxon>
        <taxon>Epsilonproteobacteria</taxon>
        <taxon>Campylobacterales</taxon>
        <taxon>Campylobacteraceae</taxon>
        <taxon>Campylobacter</taxon>
    </lineage>
</organism>
<sequence>MKFLNVNVYFLSFVMIYFDYTNKGFLMKKILMILLFFVAIVNAKVLNSVALVVEKEPITNYDIEQTMKLLKLPREQALAVLINEKMELSQIKQFSIVVNELEVDAAISKILTQNKMNLEQFKNSLKAKGQNYELFRHNLKKDLEKRKLYEKIASMNKTDFSEESAKKFFEANKEKFLFYTSIDVKIYRSNDQAILEKMKADKKITLKAQNVNLNPHNADPRLLALLSQLKIGEFSPVLNSKEGFELYEVMAKGGANVPEFEQIKDSVMNVYFNEQRQNYIQDYFDKLRSKLNIEYLKN</sequence>
<dbReference type="Gene3D" id="3.10.50.40">
    <property type="match status" value="1"/>
</dbReference>
<gene>
    <name evidence="5" type="ORF">HMPREF9400_0201</name>
</gene>
<dbReference type="InterPro" id="IPR027304">
    <property type="entry name" value="Trigger_fact/SurA_dom_sf"/>
</dbReference>
<dbReference type="InterPro" id="IPR046357">
    <property type="entry name" value="PPIase_dom_sf"/>
</dbReference>
<keyword evidence="2" id="KW-0697">Rotamase</keyword>
<evidence type="ECO:0000256" key="2">
    <source>
        <dbReference type="ARBA" id="ARBA00023110"/>
    </source>
</evidence>
<dbReference type="PANTHER" id="PTHR47637:SF1">
    <property type="entry name" value="CHAPERONE SURA"/>
    <property type="match status" value="1"/>
</dbReference>
<keyword evidence="1" id="KW-0732">Signal</keyword>
<dbReference type="InterPro" id="IPR015391">
    <property type="entry name" value="SurA_N"/>
</dbReference>
<dbReference type="InterPro" id="IPR050280">
    <property type="entry name" value="OMP_Chaperone_SurA"/>
</dbReference>
<feature type="domain" description="SurA N-terminal" evidence="3">
    <location>
        <begin position="38"/>
        <end position="143"/>
    </location>
</feature>
<name>A0A828QXQ1_CAMUP</name>
<evidence type="ECO:0000256" key="1">
    <source>
        <dbReference type="ARBA" id="ARBA00022729"/>
    </source>
</evidence>
<evidence type="ECO:0000259" key="4">
    <source>
        <dbReference type="Pfam" id="PF22506"/>
    </source>
</evidence>
<dbReference type="Proteomes" id="UP000005813">
    <property type="component" value="Unassembled WGS sequence"/>
</dbReference>
<dbReference type="Pfam" id="PF09312">
    <property type="entry name" value="SurA_N"/>
    <property type="match status" value="1"/>
</dbReference>
<feature type="domain" description="Cj1289-like C-terminal" evidence="4">
    <location>
        <begin position="162"/>
        <end position="252"/>
    </location>
</feature>
<comment type="caution">
    <text evidence="5">The sequence shown here is derived from an EMBL/GenBank/DDBJ whole genome shotgun (WGS) entry which is preliminary data.</text>
</comment>
<dbReference type="EMBL" id="AEPU01000008">
    <property type="protein sequence ID" value="EFU72453.1"/>
    <property type="molecule type" value="Genomic_DNA"/>
</dbReference>
<evidence type="ECO:0000259" key="3">
    <source>
        <dbReference type="Pfam" id="PF09312"/>
    </source>
</evidence>
<dbReference type="Pfam" id="PF22506">
    <property type="entry name" value="Cj1289-like_C"/>
    <property type="match status" value="1"/>
</dbReference>
<dbReference type="GO" id="GO:0003755">
    <property type="term" value="F:peptidyl-prolyl cis-trans isomerase activity"/>
    <property type="evidence" value="ECO:0007669"/>
    <property type="project" value="UniProtKB-KW"/>
</dbReference>
<dbReference type="Gene3D" id="1.10.4030.10">
    <property type="entry name" value="Porin chaperone SurA, peptide-binding domain"/>
    <property type="match status" value="1"/>
</dbReference>
<dbReference type="SUPFAM" id="SSF109998">
    <property type="entry name" value="Triger factor/SurA peptide-binding domain-like"/>
    <property type="match status" value="1"/>
</dbReference>
<accession>A0A828QXQ1</accession>
<evidence type="ECO:0000313" key="6">
    <source>
        <dbReference type="Proteomes" id="UP000005813"/>
    </source>
</evidence>
<evidence type="ECO:0000313" key="5">
    <source>
        <dbReference type="EMBL" id="EFU72453.1"/>
    </source>
</evidence>
<reference evidence="5 6" key="1">
    <citation type="submission" date="2010-12" db="EMBL/GenBank/DDBJ databases">
        <authorList>
            <person name="Muzny D."/>
            <person name="Qin X."/>
            <person name="Buhay C."/>
            <person name="Dugan-Rocha S."/>
            <person name="Ding Y."/>
            <person name="Chen G."/>
            <person name="Hawes A."/>
            <person name="Holder M."/>
            <person name="Jhangiani S."/>
            <person name="Johnson A."/>
            <person name="Khan Z."/>
            <person name="Li Z."/>
            <person name="Liu W."/>
            <person name="Liu X."/>
            <person name="Perez L."/>
            <person name="Shen H."/>
            <person name="Wang Q."/>
            <person name="Watt J."/>
            <person name="Xi L."/>
            <person name="Xin Y."/>
            <person name="Zhou J."/>
            <person name="Deng J."/>
            <person name="Jiang H."/>
            <person name="Liu Y."/>
            <person name="Qu J."/>
            <person name="Song X.-Z."/>
            <person name="Zhang L."/>
            <person name="Villasana D."/>
            <person name="Johnson A."/>
            <person name="Liu J."/>
            <person name="Liyanage D."/>
            <person name="Lorensuhewa L."/>
            <person name="Robinson T."/>
            <person name="Song A."/>
            <person name="Song B.-B."/>
            <person name="Dinh H."/>
            <person name="Thornton R."/>
            <person name="Coyle M."/>
            <person name="Francisco L."/>
            <person name="Jackson L."/>
            <person name="Javaid M."/>
            <person name="Korchina V."/>
            <person name="Kovar C."/>
            <person name="Mata R."/>
            <person name="Mathew T."/>
            <person name="Ngo R."/>
            <person name="Nguyen L."/>
            <person name="Nguyen N."/>
            <person name="Okwuonu G."/>
            <person name="Ongeri F."/>
            <person name="Pham C."/>
            <person name="Simmons D."/>
            <person name="Wilczek-Boney K."/>
            <person name="Hale W."/>
            <person name="Jakkamsetti A."/>
            <person name="Pham P."/>
            <person name="Ruth R."/>
            <person name="San Lucas F."/>
            <person name="Warren J."/>
            <person name="Zhang J."/>
            <person name="Zhao Z."/>
            <person name="Zhou C."/>
            <person name="Zhu D."/>
            <person name="Lee S."/>
            <person name="Bess C."/>
            <person name="Blankenburg K."/>
            <person name="Forbes L."/>
            <person name="Fu Q."/>
            <person name="Gubbala S."/>
            <person name="Hirani K."/>
            <person name="Jayaseelan J.C."/>
            <person name="Lara F."/>
            <person name="Munidasa M."/>
            <person name="Palculict T."/>
            <person name="Patil S."/>
            <person name="Pu L.-L."/>
            <person name="Saada N."/>
            <person name="Tang L."/>
            <person name="Weissenberger G."/>
            <person name="Zhu Y."/>
            <person name="Hemphill L."/>
            <person name="Shang Y."/>
            <person name="Youmans B."/>
            <person name="Ayvaz T."/>
            <person name="Ross M."/>
            <person name="Santibanez J."/>
            <person name="Aqrawi P."/>
            <person name="Gross S."/>
            <person name="Joshi V."/>
            <person name="Fowler G."/>
            <person name="Nazareth L."/>
            <person name="Reid J."/>
            <person name="Worley K."/>
            <person name="Petrosino J."/>
            <person name="Highlander S."/>
            <person name="Gibbs R."/>
        </authorList>
    </citation>
    <scope>NUCLEOTIDE SEQUENCE [LARGE SCALE GENOMIC DNA]</scope>
    <source>
        <strain evidence="5 6">JV21</strain>
    </source>
</reference>
<keyword evidence="2" id="KW-0413">Isomerase</keyword>
<proteinExistence type="predicted"/>
<dbReference type="AlphaFoldDB" id="A0A828QXQ1"/>
<protein>
    <submittedName>
        <fullName evidence="5">SurA domain protein</fullName>
    </submittedName>
</protein>
<dbReference type="PANTHER" id="PTHR47637">
    <property type="entry name" value="CHAPERONE SURA"/>
    <property type="match status" value="1"/>
</dbReference>
<dbReference type="InterPro" id="IPR055131">
    <property type="entry name" value="Cj1289-like_C"/>
</dbReference>